<feature type="compositionally biased region" description="Polar residues" evidence="1">
    <location>
        <begin position="1101"/>
        <end position="1113"/>
    </location>
</feature>
<dbReference type="AlphaFoldDB" id="S7QK25"/>
<proteinExistence type="predicted"/>
<keyword evidence="3" id="KW-1185">Reference proteome</keyword>
<feature type="compositionally biased region" description="Polar residues" evidence="1">
    <location>
        <begin position="503"/>
        <end position="513"/>
    </location>
</feature>
<evidence type="ECO:0000256" key="1">
    <source>
        <dbReference type="SAM" id="MobiDB-lite"/>
    </source>
</evidence>
<feature type="compositionally biased region" description="Low complexity" evidence="1">
    <location>
        <begin position="782"/>
        <end position="792"/>
    </location>
</feature>
<organism evidence="2 3">
    <name type="scientific">Gloeophyllum trabeum (strain ATCC 11539 / FP-39264 / Madison 617)</name>
    <name type="common">Brown rot fungus</name>
    <dbReference type="NCBI Taxonomy" id="670483"/>
    <lineage>
        <taxon>Eukaryota</taxon>
        <taxon>Fungi</taxon>
        <taxon>Dikarya</taxon>
        <taxon>Basidiomycota</taxon>
        <taxon>Agaricomycotina</taxon>
        <taxon>Agaricomycetes</taxon>
        <taxon>Gloeophyllales</taxon>
        <taxon>Gloeophyllaceae</taxon>
        <taxon>Gloeophyllum</taxon>
    </lineage>
</organism>
<evidence type="ECO:0000313" key="3">
    <source>
        <dbReference type="Proteomes" id="UP000030669"/>
    </source>
</evidence>
<feature type="region of interest" description="Disordered" evidence="1">
    <location>
        <begin position="1058"/>
        <end position="1136"/>
    </location>
</feature>
<dbReference type="OrthoDB" id="2687738at2759"/>
<dbReference type="RefSeq" id="XP_007860565.1">
    <property type="nucleotide sequence ID" value="XM_007862374.1"/>
</dbReference>
<feature type="compositionally biased region" description="Low complexity" evidence="1">
    <location>
        <begin position="1078"/>
        <end position="1091"/>
    </location>
</feature>
<feature type="compositionally biased region" description="Basic and acidic residues" evidence="1">
    <location>
        <begin position="813"/>
        <end position="854"/>
    </location>
</feature>
<feature type="compositionally biased region" description="Low complexity" evidence="1">
    <location>
        <begin position="215"/>
        <end position="224"/>
    </location>
</feature>
<feature type="compositionally biased region" description="Low complexity" evidence="1">
    <location>
        <begin position="636"/>
        <end position="652"/>
    </location>
</feature>
<feature type="compositionally biased region" description="Low complexity" evidence="1">
    <location>
        <begin position="705"/>
        <end position="716"/>
    </location>
</feature>
<accession>S7QK25</accession>
<dbReference type="EMBL" id="KB469296">
    <property type="protein sequence ID" value="EPQ60081.1"/>
    <property type="molecule type" value="Genomic_DNA"/>
</dbReference>
<feature type="compositionally biased region" description="Polar residues" evidence="1">
    <location>
        <begin position="668"/>
        <end position="688"/>
    </location>
</feature>
<dbReference type="KEGG" id="gtr:GLOTRDRAFT_118502"/>
<dbReference type="GeneID" id="19300498"/>
<feature type="compositionally biased region" description="Acidic residues" evidence="1">
    <location>
        <begin position="869"/>
        <end position="878"/>
    </location>
</feature>
<dbReference type="OMA" id="WAHRERK"/>
<reference evidence="2 3" key="1">
    <citation type="journal article" date="2012" name="Science">
        <title>The Paleozoic origin of enzymatic lignin decomposition reconstructed from 31 fungal genomes.</title>
        <authorList>
            <person name="Floudas D."/>
            <person name="Binder M."/>
            <person name="Riley R."/>
            <person name="Barry K."/>
            <person name="Blanchette R.A."/>
            <person name="Henrissat B."/>
            <person name="Martinez A.T."/>
            <person name="Otillar R."/>
            <person name="Spatafora J.W."/>
            <person name="Yadav J.S."/>
            <person name="Aerts A."/>
            <person name="Benoit I."/>
            <person name="Boyd A."/>
            <person name="Carlson A."/>
            <person name="Copeland A."/>
            <person name="Coutinho P.M."/>
            <person name="de Vries R.P."/>
            <person name="Ferreira P."/>
            <person name="Findley K."/>
            <person name="Foster B."/>
            <person name="Gaskell J."/>
            <person name="Glotzer D."/>
            <person name="Gorecki P."/>
            <person name="Heitman J."/>
            <person name="Hesse C."/>
            <person name="Hori C."/>
            <person name="Igarashi K."/>
            <person name="Jurgens J.A."/>
            <person name="Kallen N."/>
            <person name="Kersten P."/>
            <person name="Kohler A."/>
            <person name="Kuees U."/>
            <person name="Kumar T.K.A."/>
            <person name="Kuo A."/>
            <person name="LaButti K."/>
            <person name="Larrondo L.F."/>
            <person name="Lindquist E."/>
            <person name="Ling A."/>
            <person name="Lombard V."/>
            <person name="Lucas S."/>
            <person name="Lundell T."/>
            <person name="Martin R."/>
            <person name="McLaughlin D.J."/>
            <person name="Morgenstern I."/>
            <person name="Morin E."/>
            <person name="Murat C."/>
            <person name="Nagy L.G."/>
            <person name="Nolan M."/>
            <person name="Ohm R.A."/>
            <person name="Patyshakuliyeva A."/>
            <person name="Rokas A."/>
            <person name="Ruiz-Duenas F.J."/>
            <person name="Sabat G."/>
            <person name="Salamov A."/>
            <person name="Samejima M."/>
            <person name="Schmutz J."/>
            <person name="Slot J.C."/>
            <person name="St John F."/>
            <person name="Stenlid J."/>
            <person name="Sun H."/>
            <person name="Sun S."/>
            <person name="Syed K."/>
            <person name="Tsang A."/>
            <person name="Wiebenga A."/>
            <person name="Young D."/>
            <person name="Pisabarro A."/>
            <person name="Eastwood D.C."/>
            <person name="Martin F."/>
            <person name="Cullen D."/>
            <person name="Grigoriev I.V."/>
            <person name="Hibbett D.S."/>
        </authorList>
    </citation>
    <scope>NUCLEOTIDE SEQUENCE [LARGE SCALE GENOMIC DNA]</scope>
    <source>
        <strain evidence="2 3">ATCC 11539</strain>
    </source>
</reference>
<dbReference type="eggNOG" id="ENOG502SMH0">
    <property type="taxonomic scope" value="Eukaryota"/>
</dbReference>
<feature type="region of interest" description="Disordered" evidence="1">
    <location>
        <begin position="621"/>
        <end position="888"/>
    </location>
</feature>
<feature type="region of interest" description="Disordered" evidence="1">
    <location>
        <begin position="1"/>
        <end position="97"/>
    </location>
</feature>
<evidence type="ECO:0000313" key="2">
    <source>
        <dbReference type="EMBL" id="EPQ60081.1"/>
    </source>
</evidence>
<feature type="compositionally biased region" description="Polar residues" evidence="1">
    <location>
        <begin position="424"/>
        <end position="443"/>
    </location>
</feature>
<name>S7QK25_GLOTA</name>
<feature type="compositionally biased region" description="Low complexity" evidence="1">
    <location>
        <begin position="302"/>
        <end position="327"/>
    </location>
</feature>
<dbReference type="HOGENOM" id="CLU_003636_0_0_1"/>
<dbReference type="Proteomes" id="UP000030669">
    <property type="component" value="Unassembled WGS sequence"/>
</dbReference>
<protein>
    <submittedName>
        <fullName evidence="2">Uncharacterized protein</fullName>
    </submittedName>
</protein>
<gene>
    <name evidence="2" type="ORF">GLOTRDRAFT_118502</name>
</gene>
<sequence length="1136" mass="120708">MPLLGIFSKRDKHQSSPEEAAGVASVHSPSESDTADSEYILPTSNVPASRNGHNIYNGPAGASSSKLKLPGFRRKGHGSPAVVSAKNVGNAARDPKTCALSSAASEADLDLLKVPLPDKKSLFASPAYGDPHSARSTRSLPNERGHSRQPSQDSVKTDVMKKPKQLPSPFVPKADKKSGGLFSWATRERTKSKPSRPPSPPVESFNLKSFRHVGPAESPSVSPRPVSPAPSIPFSPTPPPRPRGNSVASESSQRISVAAFREAQARRSAAPSPVPSLRPPSTLDLPRPPITPNQSPRASGVQPAGPRAQSRPPPRRSTAPAIPTNSSSEEEESEEEEESDSDAEATLRPGRQRTITQRARSELGHRSPGASSNKVKKQSSGSKSELGHGQNLVVSPPLRTARSRSSNFEEGSPASFNRVRRSSDMSSMTPVPATNQGPETTRGSAAVHDSSETTSRSAISAHQRQPARNAGTSDSESSHEDDEDEDNAPLSSLIQPKRPGTAMSGNSATTSASRARKPSQPPLIDVSSLGPSPPLPHKKDEEQSFTMSPLAFSPTNLTERLANLTKGLGSKSTDNLPAPQRDPATASAAAMPQPQPKRAATMSPVSDDALADMFSFSPILAKADSGPLGTSEPKLVSSSPESMSPVSSPVEQPEAKRIVPTPVRQREQPPSFSVTSRPRSTHTLSESHLSPPESKPPQPVPRMNSSHSSSGSSQPSTVRPPTLISLIPPGSGFGNTPVPKKPFAEPRRGNSPASSTGDSSSGRAPYTPRDGSDYGNDRAWDSKSVSNVSSNVEAARRRGHRKSSSVTFEDEVLQAKDQERERGRPTTVTKERAEMTDKEAEQKRRERRRSEAKAAIELGNLINGRGPIDNDDEDDEDAPISQNMPPRMNMLNPSNPMMGGMPSMNFGPSPSQQMPWIPPTQMLTPQVTGMLTPQAFMVPPPPMGADPNYLAAHERAMMIAKQTYQMAVAQQAMAAAAEEWERSSTYAGSTYGGGSMYNGGMGMGGLTPHWTGGSVMFPSGARSVYGASSVIGDDASEIGGGGWGSRSVYGESFGPPRNPMMYNGPGQGFYPPRTESMGQLAAQQQANGRAGARPRTKSSPHEQVNSPPRSSGQPGKKAPPPSSWTQRYQTALRDGS</sequence>
<feature type="compositionally biased region" description="Acidic residues" evidence="1">
    <location>
        <begin position="328"/>
        <end position="343"/>
    </location>
</feature>
<feature type="compositionally biased region" description="Pro residues" evidence="1">
    <location>
        <begin position="225"/>
        <end position="242"/>
    </location>
</feature>
<feature type="compositionally biased region" description="Polar residues" evidence="1">
    <location>
        <begin position="369"/>
        <end position="383"/>
    </location>
</feature>
<feature type="region of interest" description="Disordered" evidence="1">
    <location>
        <begin position="121"/>
        <end position="605"/>
    </location>
</feature>
<dbReference type="STRING" id="670483.S7QK25"/>
<feature type="compositionally biased region" description="Basic and acidic residues" evidence="1">
    <location>
        <begin position="770"/>
        <end position="781"/>
    </location>
</feature>
<feature type="compositionally biased region" description="Polar residues" evidence="1">
    <location>
        <begin position="452"/>
        <end position="463"/>
    </location>
</feature>
<feature type="compositionally biased region" description="Low complexity" evidence="1">
    <location>
        <begin position="749"/>
        <end position="762"/>
    </location>
</feature>
<feature type="compositionally biased region" description="Polar residues" evidence="1">
    <location>
        <begin position="246"/>
        <end position="255"/>
    </location>
</feature>
<feature type="compositionally biased region" description="Polar residues" evidence="1">
    <location>
        <begin position="42"/>
        <end position="54"/>
    </location>
</feature>